<dbReference type="InterPro" id="IPR006224">
    <property type="entry name" value="PsdUridine_synth_RluA-like_CS"/>
</dbReference>
<evidence type="ECO:0000259" key="7">
    <source>
        <dbReference type="Pfam" id="PF00849"/>
    </source>
</evidence>
<evidence type="ECO:0000256" key="6">
    <source>
        <dbReference type="PROSITE-ProRule" id="PRU00182"/>
    </source>
</evidence>
<evidence type="ECO:0000313" key="8">
    <source>
        <dbReference type="EMBL" id="RRJ25180.1"/>
    </source>
</evidence>
<keyword evidence="6" id="KW-0694">RNA-binding</keyword>
<evidence type="ECO:0000256" key="1">
    <source>
        <dbReference type="ARBA" id="ARBA00000073"/>
    </source>
</evidence>
<dbReference type="PANTHER" id="PTHR21600:SF83">
    <property type="entry name" value="PSEUDOURIDYLATE SYNTHASE RPUSD4, MITOCHONDRIAL"/>
    <property type="match status" value="1"/>
</dbReference>
<dbReference type="InterPro" id="IPR006145">
    <property type="entry name" value="PsdUridine_synth_RsuA/RluA"/>
</dbReference>
<evidence type="ECO:0000313" key="9">
    <source>
        <dbReference type="Proteomes" id="UP000272490"/>
    </source>
</evidence>
<evidence type="ECO:0000256" key="3">
    <source>
        <dbReference type="ARBA" id="ARBA00023235"/>
    </source>
</evidence>
<dbReference type="InterPro" id="IPR020103">
    <property type="entry name" value="PsdUridine_synth_cat_dom_sf"/>
</dbReference>
<sequence>MIEIIVGKNESGQRLDRVLEKIFVNANTGFIFKMLRKKNITLNDKKADGKERLEQGASIKLWFSDESFEKLSGKKAGNIKDLEEKPTANKKSTETFKSYIVYEDENTVIINKPAGLLSQKSSENDISVNDLLLDYLEFDSKALNTFKPSICNRLDRNTSGLMVCGKTLEGLRVNNELIKTKAVSKYYLALVKGRVGKTGEINAWLYKDEKTNKVTVKDKTFKGADFIQTEYEVVDYFKDTTLLLVKLITGKTHQIRAHLSSISHPIIGDFKYGEKTVNEKFKREYGIKSQLLHSFRLVYPNSDISDTDTFKALKGKCFEASYNNDFRKVIGDGYLENKRS</sequence>
<organism evidence="8 9">
    <name type="scientific">Lachnoanaerobaculum gingivalis</name>
    <dbReference type="NCBI Taxonomy" id="2490855"/>
    <lineage>
        <taxon>Bacteria</taxon>
        <taxon>Bacillati</taxon>
        <taxon>Bacillota</taxon>
        <taxon>Clostridia</taxon>
        <taxon>Lachnospirales</taxon>
        <taxon>Lachnospiraceae</taxon>
        <taxon>Lachnoanaerobaculum</taxon>
    </lineage>
</organism>
<dbReference type="EMBL" id="RRCO01000004">
    <property type="protein sequence ID" value="RRJ25180.1"/>
    <property type="molecule type" value="Genomic_DNA"/>
</dbReference>
<dbReference type="InterPro" id="IPR036986">
    <property type="entry name" value="S4_RNA-bd_sf"/>
</dbReference>
<keyword evidence="3" id="KW-0413">Isomerase</keyword>
<dbReference type="GO" id="GO:0003723">
    <property type="term" value="F:RNA binding"/>
    <property type="evidence" value="ECO:0007669"/>
    <property type="project" value="UniProtKB-KW"/>
</dbReference>
<comment type="caution">
    <text evidence="8">The sequence shown here is derived from an EMBL/GenBank/DDBJ whole genome shotgun (WGS) entry which is preliminary data.</text>
</comment>
<dbReference type="GO" id="GO:0006396">
    <property type="term" value="P:RNA processing"/>
    <property type="evidence" value="ECO:0007669"/>
    <property type="project" value="UniProtKB-ARBA"/>
</dbReference>
<dbReference type="CDD" id="cd02869">
    <property type="entry name" value="PseudoU_synth_RluA_like"/>
    <property type="match status" value="1"/>
</dbReference>
<accession>A0A3P3QXT3</accession>
<gene>
    <name evidence="8" type="ORF">EHV10_09785</name>
</gene>
<name>A0A3P3QXT3_9FIRM</name>
<dbReference type="SUPFAM" id="SSF55120">
    <property type="entry name" value="Pseudouridine synthase"/>
    <property type="match status" value="1"/>
</dbReference>
<evidence type="ECO:0000256" key="5">
    <source>
        <dbReference type="ARBA" id="ARBA00033164"/>
    </source>
</evidence>
<proteinExistence type="inferred from homology"/>
<dbReference type="Gene3D" id="3.30.2350.10">
    <property type="entry name" value="Pseudouridine synthase"/>
    <property type="match status" value="1"/>
</dbReference>
<comment type="catalytic activity">
    <reaction evidence="1">
        <text>a uridine in RNA = a pseudouridine in RNA</text>
        <dbReference type="Rhea" id="RHEA:48348"/>
        <dbReference type="Rhea" id="RHEA-COMP:12068"/>
        <dbReference type="Rhea" id="RHEA-COMP:12069"/>
        <dbReference type="ChEBI" id="CHEBI:65314"/>
        <dbReference type="ChEBI" id="CHEBI:65315"/>
    </reaction>
</comment>
<dbReference type="RefSeq" id="WP_128674492.1">
    <property type="nucleotide sequence ID" value="NZ_RRCO01000004.1"/>
</dbReference>
<dbReference type="PROSITE" id="PS01129">
    <property type="entry name" value="PSI_RLU"/>
    <property type="match status" value="1"/>
</dbReference>
<dbReference type="GO" id="GO:0001522">
    <property type="term" value="P:pseudouridine synthesis"/>
    <property type="evidence" value="ECO:0007669"/>
    <property type="project" value="InterPro"/>
</dbReference>
<dbReference type="InterPro" id="IPR050188">
    <property type="entry name" value="RluA_PseudoU_synthase"/>
</dbReference>
<evidence type="ECO:0000256" key="4">
    <source>
        <dbReference type="ARBA" id="ARBA00031870"/>
    </source>
</evidence>
<dbReference type="PANTHER" id="PTHR21600">
    <property type="entry name" value="MITOCHONDRIAL RNA PSEUDOURIDINE SYNTHASE"/>
    <property type="match status" value="1"/>
</dbReference>
<dbReference type="OrthoDB" id="9773999at2"/>
<dbReference type="Proteomes" id="UP000272490">
    <property type="component" value="Unassembled WGS sequence"/>
</dbReference>
<keyword evidence="9" id="KW-1185">Reference proteome</keyword>
<evidence type="ECO:0000256" key="2">
    <source>
        <dbReference type="ARBA" id="ARBA00010876"/>
    </source>
</evidence>
<dbReference type="GO" id="GO:0140098">
    <property type="term" value="F:catalytic activity, acting on RNA"/>
    <property type="evidence" value="ECO:0007669"/>
    <property type="project" value="UniProtKB-ARBA"/>
</dbReference>
<dbReference type="Pfam" id="PF00849">
    <property type="entry name" value="PseudoU_synth_2"/>
    <property type="match status" value="1"/>
</dbReference>
<dbReference type="GO" id="GO:0009982">
    <property type="term" value="F:pseudouridine synthase activity"/>
    <property type="evidence" value="ECO:0007669"/>
    <property type="project" value="InterPro"/>
</dbReference>
<protein>
    <recommendedName>
        <fullName evidence="4">RNA pseudouridylate synthase</fullName>
    </recommendedName>
    <alternativeName>
        <fullName evidence="5">RNA-uridine isomerase</fullName>
    </alternativeName>
</protein>
<dbReference type="AlphaFoldDB" id="A0A3P3QXT3"/>
<feature type="domain" description="Pseudouridine synthase RsuA/RluA-like" evidence="7">
    <location>
        <begin position="106"/>
        <end position="261"/>
    </location>
</feature>
<dbReference type="PROSITE" id="PS50889">
    <property type="entry name" value="S4"/>
    <property type="match status" value="1"/>
</dbReference>
<comment type="similarity">
    <text evidence="2">Belongs to the pseudouridine synthase RluA family.</text>
</comment>
<reference evidence="8 9" key="1">
    <citation type="submission" date="2018-11" db="EMBL/GenBank/DDBJ databases">
        <title>Genome sequencing of Lachnoanaerobaculum sp. KCOM 2030 (= ChDC B114).</title>
        <authorList>
            <person name="Kook J.-K."/>
            <person name="Park S.-N."/>
            <person name="Lim Y.K."/>
        </authorList>
    </citation>
    <scope>NUCLEOTIDE SEQUENCE [LARGE SCALE GENOMIC DNA]</scope>
    <source>
        <strain evidence="8 9">KCOM 2030</strain>
    </source>
</reference>
<dbReference type="Gene3D" id="3.10.290.10">
    <property type="entry name" value="RNA-binding S4 domain"/>
    <property type="match status" value="1"/>
</dbReference>